<evidence type="ECO:0000256" key="3">
    <source>
        <dbReference type="ARBA" id="ARBA00022723"/>
    </source>
</evidence>
<gene>
    <name evidence="11" type="ORF">H4Q32_020366</name>
</gene>
<dbReference type="PROSITE" id="PS00028">
    <property type="entry name" value="ZINC_FINGER_C2H2_1"/>
    <property type="match status" value="1"/>
</dbReference>
<comment type="similarity">
    <text evidence="2">Belongs to the GLI C2H2-type zinc-finger protein family.</text>
</comment>
<dbReference type="SMART" id="SM00355">
    <property type="entry name" value="ZnF_C2H2"/>
    <property type="match status" value="2"/>
</dbReference>
<dbReference type="InterPro" id="IPR056436">
    <property type="entry name" value="Znf-C2H2_ZIC1-5/GLI1-3-like"/>
</dbReference>
<keyword evidence="7" id="KW-0539">Nucleus</keyword>
<keyword evidence="3" id="KW-0479">Metal-binding</keyword>
<feature type="region of interest" description="Disordered" evidence="9">
    <location>
        <begin position="170"/>
        <end position="245"/>
    </location>
</feature>
<evidence type="ECO:0000256" key="1">
    <source>
        <dbReference type="ARBA" id="ARBA00004123"/>
    </source>
</evidence>
<dbReference type="Gene3D" id="3.30.160.60">
    <property type="entry name" value="Classic Zinc Finger"/>
    <property type="match status" value="3"/>
</dbReference>
<dbReference type="PANTHER" id="PTHR45718">
    <property type="entry name" value="TRANSCRIPTIONAL ACTIVATOR CUBITUS INTERRUPTUS"/>
    <property type="match status" value="1"/>
</dbReference>
<sequence>MYFCACCYTTRLKYITYYVLSPFSLSACVFSASRFPSPRLTNRPSRKRPLPSSPSLSDPSFDLQAMIRTSPNSLVTILNNSRSSSSTTEKSFTLTLQPCNRSHWKGGEEGGMTNERVMKRGTEEESKVWGHPALSFAYPSTPVTLQMHQQLISRQPGIVGSAFGHSPPLVHPAPAFATQRPVPGIPPSSLPPAERSTTSNDSQSKPTSESAVSSTGDPMHHKRSKIKPDEEPPSPGGVSVQEQTDGMTLVKEEGDKEEGKQEPEVVYETNCHWEGCCREFDTQEQLVHILSLSDSVSPSTLMVVLTDGGAVGWSVSLCVYAAAALTYNNGIIRSITIAITSGHQGISVTPSLSSFSIYLSAWPGHASRTTALSSFVQHINNDHIHGEKKEFVCRWEECSREQKPFKAQYMLVVHMRRHTGEKPHKCTFEGCSKAYSRLENLKTHLRSHTGEKPYVSLRKHVKTVHGPEAHVTKKQRGDTYPRPPPQPREPGGNGQGQSPGQLPLRAITDQREYNHATSKQDECLQVKSIKTEKPMVSLLLC</sequence>
<dbReference type="Proteomes" id="UP000830375">
    <property type="component" value="Unassembled WGS sequence"/>
</dbReference>
<evidence type="ECO:0000256" key="6">
    <source>
        <dbReference type="ARBA" id="ARBA00022833"/>
    </source>
</evidence>
<evidence type="ECO:0000256" key="8">
    <source>
        <dbReference type="PROSITE-ProRule" id="PRU00042"/>
    </source>
</evidence>
<organism evidence="11 12">
    <name type="scientific">Labeo rohita</name>
    <name type="common">Indian major carp</name>
    <name type="synonym">Cyprinus rohita</name>
    <dbReference type="NCBI Taxonomy" id="84645"/>
    <lineage>
        <taxon>Eukaryota</taxon>
        <taxon>Metazoa</taxon>
        <taxon>Chordata</taxon>
        <taxon>Craniata</taxon>
        <taxon>Vertebrata</taxon>
        <taxon>Euteleostomi</taxon>
        <taxon>Actinopterygii</taxon>
        <taxon>Neopterygii</taxon>
        <taxon>Teleostei</taxon>
        <taxon>Ostariophysi</taxon>
        <taxon>Cypriniformes</taxon>
        <taxon>Cyprinidae</taxon>
        <taxon>Labeoninae</taxon>
        <taxon>Labeonini</taxon>
        <taxon>Labeo</taxon>
    </lineage>
</organism>
<name>A0ABQ8LEK3_LABRO</name>
<feature type="region of interest" description="Disordered" evidence="9">
    <location>
        <begin position="39"/>
        <end position="59"/>
    </location>
</feature>
<keyword evidence="4" id="KW-0677">Repeat</keyword>
<protein>
    <submittedName>
        <fullName evidence="11">Transcriptional activator GLI3</fullName>
    </submittedName>
</protein>
<dbReference type="EMBL" id="JACTAM010000024">
    <property type="protein sequence ID" value="KAI2649149.1"/>
    <property type="molecule type" value="Genomic_DNA"/>
</dbReference>
<comment type="caution">
    <text evidence="11">The sequence shown here is derived from an EMBL/GenBank/DDBJ whole genome shotgun (WGS) entry which is preliminary data.</text>
</comment>
<feature type="compositionally biased region" description="Basic and acidic residues" evidence="9">
    <location>
        <begin position="465"/>
        <end position="479"/>
    </location>
</feature>
<evidence type="ECO:0000256" key="9">
    <source>
        <dbReference type="SAM" id="MobiDB-lite"/>
    </source>
</evidence>
<feature type="domain" description="C2H2-type" evidence="10">
    <location>
        <begin position="396"/>
        <end position="423"/>
    </location>
</feature>
<reference evidence="11 12" key="1">
    <citation type="submission" date="2022-01" db="EMBL/GenBank/DDBJ databases">
        <title>A high-quality chromosome-level genome assembly of rohu carp, Labeo rohita.</title>
        <authorList>
            <person name="Arick M.A. II"/>
            <person name="Hsu C.-Y."/>
            <person name="Magbanua Z."/>
            <person name="Pechanova O."/>
            <person name="Grover C."/>
            <person name="Miller E."/>
            <person name="Thrash A."/>
            <person name="Ezzel L."/>
            <person name="Alam S."/>
            <person name="Benzie J."/>
            <person name="Hamilton M."/>
            <person name="Karsi A."/>
            <person name="Lawrence M.L."/>
            <person name="Peterson D.G."/>
        </authorList>
    </citation>
    <scope>NUCLEOTIDE SEQUENCE [LARGE SCALE GENOMIC DNA]</scope>
    <source>
        <strain evidence="12">BAU-BD-2019</strain>
        <tissue evidence="11">Blood</tissue>
    </source>
</reference>
<keyword evidence="6" id="KW-0862">Zinc</keyword>
<dbReference type="PROSITE" id="PS50157">
    <property type="entry name" value="ZINC_FINGER_C2H2_2"/>
    <property type="match status" value="2"/>
</dbReference>
<evidence type="ECO:0000259" key="10">
    <source>
        <dbReference type="PROSITE" id="PS50157"/>
    </source>
</evidence>
<feature type="domain" description="C2H2-type" evidence="10">
    <location>
        <begin position="424"/>
        <end position="453"/>
    </location>
</feature>
<proteinExistence type="inferred from homology"/>
<evidence type="ECO:0000256" key="5">
    <source>
        <dbReference type="ARBA" id="ARBA00022771"/>
    </source>
</evidence>
<dbReference type="PANTHER" id="PTHR45718:SF4">
    <property type="entry name" value="TRANSCRIPTIONAL ACTIVATOR CUBITUS INTERRUPTUS"/>
    <property type="match status" value="1"/>
</dbReference>
<comment type="subcellular location">
    <subcellularLocation>
        <location evidence="1">Nucleus</location>
    </subcellularLocation>
</comment>
<dbReference type="Pfam" id="PF23561">
    <property type="entry name" value="zf-C2H2_15"/>
    <property type="match status" value="1"/>
</dbReference>
<evidence type="ECO:0000313" key="11">
    <source>
        <dbReference type="EMBL" id="KAI2649149.1"/>
    </source>
</evidence>
<evidence type="ECO:0000256" key="2">
    <source>
        <dbReference type="ARBA" id="ARBA00010831"/>
    </source>
</evidence>
<dbReference type="InterPro" id="IPR043359">
    <property type="entry name" value="GLI-like"/>
</dbReference>
<dbReference type="InterPro" id="IPR036236">
    <property type="entry name" value="Znf_C2H2_sf"/>
</dbReference>
<accession>A0ABQ8LEK3</accession>
<keyword evidence="12" id="KW-1185">Reference proteome</keyword>
<evidence type="ECO:0000256" key="7">
    <source>
        <dbReference type="ARBA" id="ARBA00023242"/>
    </source>
</evidence>
<evidence type="ECO:0000313" key="12">
    <source>
        <dbReference type="Proteomes" id="UP000830375"/>
    </source>
</evidence>
<feature type="compositionally biased region" description="Polar residues" evidence="9">
    <location>
        <begin position="195"/>
        <end position="216"/>
    </location>
</feature>
<dbReference type="SUPFAM" id="SSF57667">
    <property type="entry name" value="beta-beta-alpha zinc fingers"/>
    <property type="match status" value="1"/>
</dbReference>
<feature type="region of interest" description="Disordered" evidence="9">
    <location>
        <begin position="464"/>
        <end position="502"/>
    </location>
</feature>
<keyword evidence="5 8" id="KW-0863">Zinc-finger</keyword>
<evidence type="ECO:0000256" key="4">
    <source>
        <dbReference type="ARBA" id="ARBA00022737"/>
    </source>
</evidence>
<dbReference type="InterPro" id="IPR013087">
    <property type="entry name" value="Znf_C2H2_type"/>
</dbReference>